<dbReference type="AlphaFoldDB" id="B1W2I0"/>
<dbReference type="KEGG" id="sgr:SGR_2515"/>
<protein>
    <recommendedName>
        <fullName evidence="3">Lipoprotein</fullName>
    </recommendedName>
</protein>
<dbReference type="eggNOG" id="ENOG5031H7K">
    <property type="taxonomic scope" value="Bacteria"/>
</dbReference>
<dbReference type="PROSITE" id="PS51257">
    <property type="entry name" value="PROKAR_LIPOPROTEIN"/>
    <property type="match status" value="1"/>
</dbReference>
<gene>
    <name evidence="1" type="ordered locus">SGR_2515</name>
</gene>
<organism evidence="1 2">
    <name type="scientific">Streptomyces griseus subsp. griseus (strain JCM 4626 / CBS 651.72 / NBRC 13350 / KCC S-0626 / ISP 5235)</name>
    <dbReference type="NCBI Taxonomy" id="455632"/>
    <lineage>
        <taxon>Bacteria</taxon>
        <taxon>Bacillati</taxon>
        <taxon>Actinomycetota</taxon>
        <taxon>Actinomycetes</taxon>
        <taxon>Kitasatosporales</taxon>
        <taxon>Streptomycetaceae</taxon>
        <taxon>Streptomyces</taxon>
    </lineage>
</organism>
<sequence>MARRRVTAGTAAVVGAALLLTGCGDGGGTASVPEGWGTLETAGLSVGYPKAEGYAEQPAGERAEANAAVALKEEGGIRTGMISVQLDFATGVSDAAGAAAAAGAGIGMNSTRRATEDVRLAGPDDAHEARDARRIDYDFTADGRDDTPNAGTPMTGVLVAGVDAKGVPFVVRLNAVKDAVDAEDLDAFVETITVK</sequence>
<reference evidence="2" key="1">
    <citation type="journal article" date="2008" name="J. Bacteriol.">
        <title>Genome sequence of the streptomycin-producing microorganism Streptomyces griseus IFO 13350.</title>
        <authorList>
            <person name="Ohnishi Y."/>
            <person name="Ishikawa J."/>
            <person name="Hara H."/>
            <person name="Suzuki H."/>
            <person name="Ikenoya M."/>
            <person name="Ikeda H."/>
            <person name="Yamashita A."/>
            <person name="Hattori M."/>
            <person name="Horinouchi S."/>
        </authorList>
    </citation>
    <scope>NUCLEOTIDE SEQUENCE [LARGE SCALE GENOMIC DNA]</scope>
    <source>
        <strain evidence="2">JCM 4626 / NBRC 13350</strain>
    </source>
</reference>
<evidence type="ECO:0000313" key="1">
    <source>
        <dbReference type="EMBL" id="BAG19344.1"/>
    </source>
</evidence>
<dbReference type="HOGENOM" id="CLU_1342642_0_0_11"/>
<proteinExistence type="predicted"/>
<dbReference type="Proteomes" id="UP000001685">
    <property type="component" value="Chromosome"/>
</dbReference>
<evidence type="ECO:0000313" key="2">
    <source>
        <dbReference type="Proteomes" id="UP000001685"/>
    </source>
</evidence>
<accession>B1W2I0</accession>
<evidence type="ECO:0008006" key="3">
    <source>
        <dbReference type="Google" id="ProtNLM"/>
    </source>
</evidence>
<dbReference type="EMBL" id="AP009493">
    <property type="protein sequence ID" value="BAG19344.1"/>
    <property type="molecule type" value="Genomic_DNA"/>
</dbReference>
<name>B1W2I0_STRGG</name>